<evidence type="ECO:0008006" key="5">
    <source>
        <dbReference type="Google" id="ProtNLM"/>
    </source>
</evidence>
<dbReference type="EMBL" id="JACHKY010000003">
    <property type="protein sequence ID" value="MBB4798580.1"/>
    <property type="molecule type" value="Genomic_DNA"/>
</dbReference>
<proteinExistence type="predicted"/>
<keyword evidence="4" id="KW-1185">Reference proteome</keyword>
<feature type="signal peptide" evidence="2">
    <location>
        <begin position="1"/>
        <end position="27"/>
    </location>
</feature>
<accession>A0A7W7IQC9</accession>
<evidence type="ECO:0000256" key="2">
    <source>
        <dbReference type="SAM" id="SignalP"/>
    </source>
</evidence>
<reference evidence="3 4" key="1">
    <citation type="submission" date="2020-08" db="EMBL/GenBank/DDBJ databases">
        <title>Functional genomics of gut bacteria from endangered species of beetles.</title>
        <authorList>
            <person name="Carlos-Shanley C."/>
        </authorList>
    </citation>
    <scope>NUCLEOTIDE SEQUENCE [LARGE SCALE GENOMIC DNA]</scope>
    <source>
        <strain evidence="3 4">S00123</strain>
    </source>
</reference>
<sequence>MLIRKTAAGLAAGAVMALFMSASAAQAGGPSILATPNPSVAGQSVTLSSNNFGAGCSGAIVEFRDTTGGGNKALCSATVSGGGAVACMTNALTDTGARTITGVVTTPGPCFGASAFAVPQTVNAAPTAVPTTSEWTLWGLTGLLLIGGGVFASRRFRANAA</sequence>
<evidence type="ECO:0000313" key="4">
    <source>
        <dbReference type="Proteomes" id="UP000539957"/>
    </source>
</evidence>
<evidence type="ECO:0000256" key="1">
    <source>
        <dbReference type="SAM" id="Phobius"/>
    </source>
</evidence>
<evidence type="ECO:0000313" key="3">
    <source>
        <dbReference type="EMBL" id="MBB4798580.1"/>
    </source>
</evidence>
<comment type="caution">
    <text evidence="3">The sequence shown here is derived from an EMBL/GenBank/DDBJ whole genome shotgun (WGS) entry which is preliminary data.</text>
</comment>
<name>A0A7W7IQC9_9CAUL</name>
<keyword evidence="1" id="KW-0472">Membrane</keyword>
<organism evidence="3 4">
    <name type="scientific">Brevundimonas bullata</name>
    <dbReference type="NCBI Taxonomy" id="13160"/>
    <lineage>
        <taxon>Bacteria</taxon>
        <taxon>Pseudomonadati</taxon>
        <taxon>Pseudomonadota</taxon>
        <taxon>Alphaproteobacteria</taxon>
        <taxon>Caulobacterales</taxon>
        <taxon>Caulobacteraceae</taxon>
        <taxon>Brevundimonas</taxon>
    </lineage>
</organism>
<dbReference type="AlphaFoldDB" id="A0A7W7IQC9"/>
<keyword evidence="1" id="KW-1133">Transmembrane helix</keyword>
<keyword evidence="1" id="KW-0812">Transmembrane</keyword>
<dbReference type="RefSeq" id="WP_221415857.1">
    <property type="nucleotide sequence ID" value="NZ_JACHKY010000003.1"/>
</dbReference>
<feature type="transmembrane region" description="Helical" evidence="1">
    <location>
        <begin position="135"/>
        <end position="153"/>
    </location>
</feature>
<keyword evidence="2" id="KW-0732">Signal</keyword>
<dbReference type="Proteomes" id="UP000539957">
    <property type="component" value="Unassembled WGS sequence"/>
</dbReference>
<protein>
    <recommendedName>
        <fullName evidence="5">IPTL-CTERM protein sorting domain-containing protein</fullName>
    </recommendedName>
</protein>
<gene>
    <name evidence="3" type="ORF">HNP32_002324</name>
</gene>
<feature type="chain" id="PRO_5030600944" description="IPTL-CTERM protein sorting domain-containing protein" evidence="2">
    <location>
        <begin position="28"/>
        <end position="161"/>
    </location>
</feature>